<dbReference type="eggNOG" id="ENOG502TARH">
    <property type="taxonomic scope" value="Eukaryota"/>
</dbReference>
<feature type="compositionally biased region" description="Basic and acidic residues" evidence="1">
    <location>
        <begin position="205"/>
        <end position="217"/>
    </location>
</feature>
<dbReference type="Pfam" id="PF08208">
    <property type="entry name" value="RNA_polI_A34"/>
    <property type="match status" value="1"/>
</dbReference>
<organism evidence="2 3">
    <name type="scientific">Thalassiosira oceanica</name>
    <name type="common">Marine diatom</name>
    <dbReference type="NCBI Taxonomy" id="159749"/>
    <lineage>
        <taxon>Eukaryota</taxon>
        <taxon>Sar</taxon>
        <taxon>Stramenopiles</taxon>
        <taxon>Ochrophyta</taxon>
        <taxon>Bacillariophyta</taxon>
        <taxon>Coscinodiscophyceae</taxon>
        <taxon>Thalassiosirophycidae</taxon>
        <taxon>Thalassiosirales</taxon>
        <taxon>Thalassiosiraceae</taxon>
        <taxon>Thalassiosira</taxon>
    </lineage>
</organism>
<dbReference type="GO" id="GO:0006360">
    <property type="term" value="P:transcription by RNA polymerase I"/>
    <property type="evidence" value="ECO:0007669"/>
    <property type="project" value="InterPro"/>
</dbReference>
<dbReference type="OMA" id="NETESMR"/>
<feature type="compositionally biased region" description="Basic residues" evidence="1">
    <location>
        <begin position="223"/>
        <end position="244"/>
    </location>
</feature>
<evidence type="ECO:0000313" key="3">
    <source>
        <dbReference type="Proteomes" id="UP000266841"/>
    </source>
</evidence>
<dbReference type="EMBL" id="AGNL01020900">
    <property type="protein sequence ID" value="EJK60579.1"/>
    <property type="molecule type" value="Genomic_DNA"/>
</dbReference>
<gene>
    <name evidence="2" type="ORF">THAOC_19036</name>
</gene>
<accession>K0S6N3</accession>
<dbReference type="AlphaFoldDB" id="K0S6N3"/>
<dbReference type="Proteomes" id="UP000266841">
    <property type="component" value="Unassembled WGS sequence"/>
</dbReference>
<comment type="caution">
    <text evidence="2">The sequence shown here is derived from an EMBL/GenBank/DDBJ whole genome shotgun (WGS) entry which is preliminary data.</text>
</comment>
<evidence type="ECO:0000313" key="2">
    <source>
        <dbReference type="EMBL" id="EJK60579.1"/>
    </source>
</evidence>
<feature type="region of interest" description="Disordered" evidence="1">
    <location>
        <begin position="199"/>
        <end position="244"/>
    </location>
</feature>
<evidence type="ECO:0000256" key="1">
    <source>
        <dbReference type="SAM" id="MobiDB-lite"/>
    </source>
</evidence>
<reference evidence="2 3" key="1">
    <citation type="journal article" date="2012" name="Genome Biol.">
        <title>Genome and low-iron response of an oceanic diatom adapted to chronic iron limitation.</title>
        <authorList>
            <person name="Lommer M."/>
            <person name="Specht M."/>
            <person name="Roy A.S."/>
            <person name="Kraemer L."/>
            <person name="Andreson R."/>
            <person name="Gutowska M.A."/>
            <person name="Wolf J."/>
            <person name="Bergner S.V."/>
            <person name="Schilhabel M.B."/>
            <person name="Klostermeier U.C."/>
            <person name="Beiko R.G."/>
            <person name="Rosenstiel P."/>
            <person name="Hippler M."/>
            <person name="Laroche J."/>
        </authorList>
    </citation>
    <scope>NUCLEOTIDE SEQUENCE [LARGE SCALE GENOMIC DNA]</scope>
    <source>
        <strain evidence="2 3">CCMP1005</strain>
    </source>
</reference>
<dbReference type="InterPro" id="IPR013240">
    <property type="entry name" value="DNA-dir_RNA_pol1_su_RPA34"/>
</dbReference>
<keyword evidence="3" id="KW-1185">Reference proteome</keyword>
<name>K0S6N3_THAOC</name>
<feature type="compositionally biased region" description="Acidic residues" evidence="1">
    <location>
        <begin position="95"/>
        <end position="108"/>
    </location>
</feature>
<sequence length="244" mass="26525">MRKTSTKMDLPDKDDPDRELWLLRVPANVDVKELLDGVRLESLLGDHGSSGDGSGVAGGSNVLSRFRGAAGSEYAITRGEDGEADGCRVLTRDESSDEDDDEEEEEGGSELSLSVSRRIARTVHLTSVVSDRNTGDGIQSELALAPPAEDAPRPANRVRLAYAPVPQREGLKRRWQMFGSGIRGEAGLSAIYSRASKRAKVADVPAKEVEAVEDERAPSPSRSSRKDKKKKEKKSKKVKSPKKK</sequence>
<proteinExistence type="predicted"/>
<protein>
    <submittedName>
        <fullName evidence="2">Uncharacterized protein</fullName>
    </submittedName>
</protein>
<feature type="region of interest" description="Disordered" evidence="1">
    <location>
        <begin position="74"/>
        <end position="114"/>
    </location>
</feature>